<feature type="region of interest" description="Disordered" evidence="1">
    <location>
        <begin position="29"/>
        <end position="64"/>
    </location>
</feature>
<accession>A0ABU4V584</accession>
<evidence type="ECO:0000256" key="2">
    <source>
        <dbReference type="SAM" id="SignalP"/>
    </source>
</evidence>
<name>A0ABU4V584_9PSEU</name>
<evidence type="ECO:0000313" key="3">
    <source>
        <dbReference type="EMBL" id="MDX8146946.1"/>
    </source>
</evidence>
<protein>
    <submittedName>
        <fullName evidence="3">Uncharacterized protein</fullName>
    </submittedName>
</protein>
<reference evidence="3 4" key="1">
    <citation type="submission" date="2023-11" db="EMBL/GenBank/DDBJ databases">
        <title>Lentzea sokolovensis, sp. nov., Lentzea kristufkii, sp. nov., and Lentzea miocenensis, sp. nov., rare actinobacteria from Sokolov Coal Basin, Miocene lacustrine sediment, Czech Republic.</title>
        <authorList>
            <person name="Lara A."/>
            <person name="Kotroba L."/>
            <person name="Nouioui I."/>
            <person name="Neumann-Schaal M."/>
            <person name="Mast Y."/>
            <person name="Chronakova A."/>
        </authorList>
    </citation>
    <scope>NUCLEOTIDE SEQUENCE [LARGE SCALE GENOMIC DNA]</scope>
    <source>
        <strain evidence="3 4">BCCO 10_0061</strain>
    </source>
</reference>
<organism evidence="3 4">
    <name type="scientific">Lentzea sokolovensis</name>
    <dbReference type="NCBI Taxonomy" id="3095429"/>
    <lineage>
        <taxon>Bacteria</taxon>
        <taxon>Bacillati</taxon>
        <taxon>Actinomycetota</taxon>
        <taxon>Actinomycetes</taxon>
        <taxon>Pseudonocardiales</taxon>
        <taxon>Pseudonocardiaceae</taxon>
        <taxon>Lentzea</taxon>
    </lineage>
</organism>
<keyword evidence="4" id="KW-1185">Reference proteome</keyword>
<dbReference type="EMBL" id="JAXAVU010000013">
    <property type="protein sequence ID" value="MDX8146946.1"/>
    <property type="molecule type" value="Genomic_DNA"/>
</dbReference>
<comment type="caution">
    <text evidence="3">The sequence shown here is derived from an EMBL/GenBank/DDBJ whole genome shotgun (WGS) entry which is preliminary data.</text>
</comment>
<proteinExistence type="predicted"/>
<dbReference type="Proteomes" id="UP001285352">
    <property type="component" value="Unassembled WGS sequence"/>
</dbReference>
<feature type="signal peptide" evidence="2">
    <location>
        <begin position="1"/>
        <end position="27"/>
    </location>
</feature>
<feature type="chain" id="PRO_5046551241" evidence="2">
    <location>
        <begin position="28"/>
        <end position="64"/>
    </location>
</feature>
<gene>
    <name evidence="3" type="ORF">SK854_32860</name>
</gene>
<evidence type="ECO:0000313" key="4">
    <source>
        <dbReference type="Proteomes" id="UP001285352"/>
    </source>
</evidence>
<evidence type="ECO:0000256" key="1">
    <source>
        <dbReference type="SAM" id="MobiDB-lite"/>
    </source>
</evidence>
<reference evidence="3 4" key="2">
    <citation type="submission" date="2023-11" db="EMBL/GenBank/DDBJ databases">
        <authorList>
            <person name="Lara A.C."/>
            <person name="Chronakova A."/>
        </authorList>
    </citation>
    <scope>NUCLEOTIDE SEQUENCE [LARGE SCALE GENOMIC DNA]</scope>
    <source>
        <strain evidence="3 4">BCCO 10_0061</strain>
    </source>
</reference>
<dbReference type="RefSeq" id="WP_319979018.1">
    <property type="nucleotide sequence ID" value="NZ_JAXAVU010000013.1"/>
</dbReference>
<sequence length="64" mass="6322">MSKKLIAGGVAGAAVFAAIWATGLASAEESGAPAVTADHNTVFTQDPPGDSSLGRPTKDNVPAK</sequence>
<keyword evidence="2" id="KW-0732">Signal</keyword>